<keyword evidence="3" id="KW-1185">Reference proteome</keyword>
<evidence type="ECO:0000313" key="2">
    <source>
        <dbReference type="EMBL" id="GAA0444755.1"/>
    </source>
</evidence>
<dbReference type="RefSeq" id="WP_346092693.1">
    <property type="nucleotide sequence ID" value="NZ_BAAABY010000005.1"/>
</dbReference>
<dbReference type="Proteomes" id="UP001500909">
    <property type="component" value="Unassembled WGS sequence"/>
</dbReference>
<evidence type="ECO:0000313" key="3">
    <source>
        <dbReference type="Proteomes" id="UP001500909"/>
    </source>
</evidence>
<name>A0ABN0ZE11_9ACTN</name>
<proteinExistence type="predicted"/>
<reference evidence="2 3" key="1">
    <citation type="journal article" date="2019" name="Int. J. Syst. Evol. Microbiol.">
        <title>The Global Catalogue of Microorganisms (GCM) 10K type strain sequencing project: providing services to taxonomists for standard genome sequencing and annotation.</title>
        <authorList>
            <consortium name="The Broad Institute Genomics Platform"/>
            <consortium name="The Broad Institute Genome Sequencing Center for Infectious Disease"/>
            <person name="Wu L."/>
            <person name="Ma J."/>
        </authorList>
    </citation>
    <scope>NUCLEOTIDE SEQUENCE [LARGE SCALE GENOMIC DNA]</scope>
    <source>
        <strain evidence="2 3">JCM 4805</strain>
    </source>
</reference>
<protein>
    <recommendedName>
        <fullName evidence="4">DUF4232 domain-containing protein</fullName>
    </recommendedName>
</protein>
<feature type="compositionally biased region" description="Polar residues" evidence="1">
    <location>
        <begin position="59"/>
        <end position="73"/>
    </location>
</feature>
<evidence type="ECO:0008006" key="4">
    <source>
        <dbReference type="Google" id="ProtNLM"/>
    </source>
</evidence>
<feature type="compositionally biased region" description="Gly residues" evidence="1">
    <location>
        <begin position="84"/>
        <end position="131"/>
    </location>
</feature>
<organism evidence="2 3">
    <name type="scientific">Streptomyces olivaceiscleroticus</name>
    <dbReference type="NCBI Taxonomy" id="68245"/>
    <lineage>
        <taxon>Bacteria</taxon>
        <taxon>Bacillati</taxon>
        <taxon>Actinomycetota</taxon>
        <taxon>Actinomycetes</taxon>
        <taxon>Kitasatosporales</taxon>
        <taxon>Streptomycetaceae</taxon>
        <taxon>Streptomyces</taxon>
    </lineage>
</organism>
<comment type="caution">
    <text evidence="2">The sequence shown here is derived from an EMBL/GenBank/DDBJ whole genome shotgun (WGS) entry which is preliminary data.</text>
</comment>
<sequence length="274" mass="27022">MGSLRNPIGPLPSSIYWRRRAVALAILALLVLLVVWAFNMGNTSGDGSNDKGSAGGPATSITPGPNATDSGISQKPGGRDEAGDGGGDGGDAGSGGAGSGGSGGSGGGTGDGTPIGEGGGSGSGAGVGGGGGVLVPSGSSLADCQGSDVELKLHSVKNDYGPDDRPTFEVTVKNTTDKDCKVDLGRKSAVLTISHTNSEDHVYASDDCPPSTGPALLKVPARATLTRTVEWDRKPTAPQCATPGAKTAKAGTYLAEITVDGLKPDSTSFVLAKD</sequence>
<evidence type="ECO:0000256" key="1">
    <source>
        <dbReference type="SAM" id="MobiDB-lite"/>
    </source>
</evidence>
<gene>
    <name evidence="2" type="ORF">GCM10010361_05750</name>
</gene>
<feature type="region of interest" description="Disordered" evidence="1">
    <location>
        <begin position="45"/>
        <end position="131"/>
    </location>
</feature>
<accession>A0ABN0ZE11</accession>
<dbReference type="EMBL" id="BAAABY010000005">
    <property type="protein sequence ID" value="GAA0444755.1"/>
    <property type="molecule type" value="Genomic_DNA"/>
</dbReference>